<dbReference type="eggNOG" id="COG0420">
    <property type="taxonomic scope" value="Bacteria"/>
</dbReference>
<dbReference type="GO" id="GO:0006260">
    <property type="term" value="P:DNA replication"/>
    <property type="evidence" value="ECO:0007669"/>
    <property type="project" value="UniProtKB-KW"/>
</dbReference>
<dbReference type="Pfam" id="PF00149">
    <property type="entry name" value="Metallophos"/>
    <property type="match status" value="1"/>
</dbReference>
<evidence type="ECO:0000256" key="2">
    <source>
        <dbReference type="ARBA" id="ARBA00013365"/>
    </source>
</evidence>
<dbReference type="KEGG" id="glj:GKIL_4339"/>
<evidence type="ECO:0000313" key="9">
    <source>
        <dbReference type="Proteomes" id="UP000017396"/>
    </source>
</evidence>
<keyword evidence="9" id="KW-1185">Reference proteome</keyword>
<reference evidence="8 9" key="1">
    <citation type="journal article" date="2013" name="PLoS ONE">
        <title>Cultivation and Complete Genome Sequencing of Gloeobacter kilaueensis sp. nov., from a Lava Cave in Kilauea Caldera, Hawai'i.</title>
        <authorList>
            <person name="Saw J.H."/>
            <person name="Schatz M."/>
            <person name="Brown M.V."/>
            <person name="Kunkel D.D."/>
            <person name="Foster J.S."/>
            <person name="Shick H."/>
            <person name="Christensen S."/>
            <person name="Hou S."/>
            <person name="Wan X."/>
            <person name="Donachie S.P."/>
        </authorList>
    </citation>
    <scope>NUCLEOTIDE SEQUENCE [LARGE SCALE GENOMIC DNA]</scope>
    <source>
        <strain evidence="9">JS</strain>
    </source>
</reference>
<keyword evidence="6" id="KW-0233">DNA recombination</keyword>
<dbReference type="OrthoDB" id="9773856at2"/>
<comment type="similarity">
    <text evidence="1 6">Belongs to the SbcD family.</text>
</comment>
<dbReference type="InterPro" id="IPR029052">
    <property type="entry name" value="Metallo-depent_PP-like"/>
</dbReference>
<dbReference type="NCBIfam" id="TIGR00619">
    <property type="entry name" value="sbcd"/>
    <property type="match status" value="1"/>
</dbReference>
<organism evidence="8 9">
    <name type="scientific">Gloeobacter kilaueensis (strain ATCC BAA-2537 / CCAP 1431/1 / ULC 316 / JS1)</name>
    <dbReference type="NCBI Taxonomy" id="1183438"/>
    <lineage>
        <taxon>Bacteria</taxon>
        <taxon>Bacillati</taxon>
        <taxon>Cyanobacteriota</taxon>
        <taxon>Cyanophyceae</taxon>
        <taxon>Gloeobacterales</taxon>
        <taxon>Gloeobacteraceae</taxon>
        <taxon>Gloeobacter</taxon>
    </lineage>
</organism>
<evidence type="ECO:0000256" key="3">
    <source>
        <dbReference type="ARBA" id="ARBA00022722"/>
    </source>
</evidence>
<dbReference type="CDD" id="cd00840">
    <property type="entry name" value="MPP_Mre11_N"/>
    <property type="match status" value="1"/>
</dbReference>
<proteinExistence type="inferred from homology"/>
<evidence type="ECO:0000256" key="5">
    <source>
        <dbReference type="ARBA" id="ARBA00022839"/>
    </source>
</evidence>
<dbReference type="STRING" id="1183438.GKIL_4339"/>
<dbReference type="Proteomes" id="UP000017396">
    <property type="component" value="Chromosome"/>
</dbReference>
<evidence type="ECO:0000256" key="4">
    <source>
        <dbReference type="ARBA" id="ARBA00022801"/>
    </source>
</evidence>
<dbReference type="InterPro" id="IPR004593">
    <property type="entry name" value="SbcD"/>
</dbReference>
<feature type="domain" description="Calcineurin-like phosphoesterase" evidence="7">
    <location>
        <begin position="3"/>
        <end position="234"/>
    </location>
</feature>
<dbReference type="PANTHER" id="PTHR30337:SF0">
    <property type="entry name" value="NUCLEASE SBCCD SUBUNIT D"/>
    <property type="match status" value="1"/>
</dbReference>
<name>U5QS97_GLOK1</name>
<comment type="function">
    <text evidence="6">SbcCD cleaves DNA hairpin structures. These structures can inhibit DNA replication and are intermediates in certain DNA recombination reactions. The complex acts as a 3'-&gt;5' double strand exonuclease that can open hairpins. It also has a 5' single-strand endonuclease activity.</text>
</comment>
<dbReference type="RefSeq" id="WP_023175957.1">
    <property type="nucleotide sequence ID" value="NC_022600.1"/>
</dbReference>
<dbReference type="PATRIC" id="fig|1183438.3.peg.4265"/>
<keyword evidence="3 6" id="KW-0540">Nuclease</keyword>
<comment type="subunit">
    <text evidence="6">Heterodimer of SbcC and SbcD.</text>
</comment>
<evidence type="ECO:0000313" key="8">
    <source>
        <dbReference type="EMBL" id="AGY60585.1"/>
    </source>
</evidence>
<dbReference type="SUPFAM" id="SSF56300">
    <property type="entry name" value="Metallo-dependent phosphatases"/>
    <property type="match status" value="1"/>
</dbReference>
<keyword evidence="6" id="KW-0235">DNA replication</keyword>
<dbReference type="GO" id="GO:0006310">
    <property type="term" value="P:DNA recombination"/>
    <property type="evidence" value="ECO:0007669"/>
    <property type="project" value="UniProtKB-KW"/>
</dbReference>
<dbReference type="InterPro" id="IPR004843">
    <property type="entry name" value="Calcineurin-like_PHP"/>
</dbReference>
<dbReference type="EMBL" id="CP003587">
    <property type="protein sequence ID" value="AGY60585.1"/>
    <property type="molecule type" value="Genomic_DNA"/>
</dbReference>
<sequence>MVRLLHLSDIHLGSGLSHGRINPATGYNSRFEDFLYCLSQAIERGIAEQVDLAVFGGDAFPNATPEPTHQEEFARQFKRLTDAGIPTVLLVGNHDLHSRGVGGASLNIYSALQVPGFLVGAKLVIHTIATRSGPVQVLTLPWVNRSALVTREEMRGKSIEQVDLALVERMKLALEAQVRRLDPSVPTILLAHLMAENAVYGAERHLAVGRGFSIPLALMARPEFDYVALGHVHRHQVLCEDPPIIYPGSIERVDFGEEKEKKGFILAEVERGRCRYQFVELPARAFKTIQANLADSSDPQADLVEIIRKHKFEGAVVRVHYRLHAHQSERIDTAELRALLERAFAFQLQPELISQLTQPRVPGLGESCALDPLDALGQYLDSRPELAELRSALLQTAEVLIKGERPELDTEECESDQEVLEVTAAAALQLLEREEGPQATSQLGLFGA</sequence>
<dbReference type="Gene3D" id="3.60.21.10">
    <property type="match status" value="1"/>
</dbReference>
<protein>
    <recommendedName>
        <fullName evidence="2 6">Nuclease SbcCD subunit D</fullName>
    </recommendedName>
</protein>
<evidence type="ECO:0000256" key="6">
    <source>
        <dbReference type="RuleBase" id="RU363069"/>
    </source>
</evidence>
<evidence type="ECO:0000259" key="7">
    <source>
        <dbReference type="Pfam" id="PF00149"/>
    </source>
</evidence>
<keyword evidence="6" id="KW-0255">Endonuclease</keyword>
<dbReference type="GO" id="GO:0008408">
    <property type="term" value="F:3'-5' exonuclease activity"/>
    <property type="evidence" value="ECO:0007669"/>
    <property type="project" value="InterPro"/>
</dbReference>
<accession>U5QS97</accession>
<gene>
    <name evidence="6 8" type="primary">sbcD</name>
    <name evidence="8" type="ORF">GKIL_4339</name>
</gene>
<dbReference type="PANTHER" id="PTHR30337">
    <property type="entry name" value="COMPONENT OF ATP-DEPENDENT DSDNA EXONUCLEASE"/>
    <property type="match status" value="1"/>
</dbReference>
<dbReference type="InterPro" id="IPR041796">
    <property type="entry name" value="Mre11_N"/>
</dbReference>
<dbReference type="HOGENOM" id="CLU_038682_0_0_3"/>
<dbReference type="AlphaFoldDB" id="U5QS97"/>
<evidence type="ECO:0000256" key="1">
    <source>
        <dbReference type="ARBA" id="ARBA00010555"/>
    </source>
</evidence>
<keyword evidence="5 6" id="KW-0269">Exonuclease</keyword>
<keyword evidence="4 6" id="KW-0378">Hydrolase</keyword>
<dbReference type="InterPro" id="IPR050535">
    <property type="entry name" value="DNA_Repair-Maintenance_Comp"/>
</dbReference>
<dbReference type="GO" id="GO:0004519">
    <property type="term" value="F:endonuclease activity"/>
    <property type="evidence" value="ECO:0007669"/>
    <property type="project" value="UniProtKB-KW"/>
</dbReference>